<keyword evidence="4 9" id="KW-0808">Transferase</keyword>
<feature type="binding site" evidence="9">
    <location>
        <begin position="113"/>
        <end position="114"/>
    </location>
    <ligand>
        <name>pyridoxal 5'-phosphate</name>
        <dbReference type="ChEBI" id="CHEBI:597326"/>
    </ligand>
</feature>
<dbReference type="SUPFAM" id="SSF53383">
    <property type="entry name" value="PLP-dependent transferases"/>
    <property type="match status" value="1"/>
</dbReference>
<dbReference type="InterPro" id="IPR005815">
    <property type="entry name" value="BioA"/>
</dbReference>
<keyword evidence="6 9" id="KW-0093">Biotin biosynthesis</keyword>
<feature type="modified residue" description="N6-(pyridoxal phosphate)lysine" evidence="9">
    <location>
        <position position="275"/>
    </location>
</feature>
<gene>
    <name evidence="9 10" type="primary">bioA</name>
    <name evidence="10" type="ORF">M6D89_04990</name>
</gene>
<dbReference type="PANTHER" id="PTHR42684">
    <property type="entry name" value="ADENOSYLMETHIONINE-8-AMINO-7-OXONONANOATE AMINOTRANSFERASE"/>
    <property type="match status" value="1"/>
</dbReference>
<evidence type="ECO:0000256" key="6">
    <source>
        <dbReference type="ARBA" id="ARBA00022756"/>
    </source>
</evidence>
<feature type="site" description="Participates in the substrate recognition with KAPA and in a stacking interaction with the adenine ring of SAM" evidence="9">
    <location>
        <position position="18"/>
    </location>
</feature>
<evidence type="ECO:0000256" key="7">
    <source>
        <dbReference type="ARBA" id="ARBA00022898"/>
    </source>
</evidence>
<evidence type="ECO:0000256" key="3">
    <source>
        <dbReference type="ARBA" id="ARBA00022576"/>
    </source>
</evidence>
<dbReference type="NCBIfam" id="NF004624">
    <property type="entry name" value="PRK05964.1"/>
    <property type="match status" value="1"/>
</dbReference>
<dbReference type="InterPro" id="IPR049704">
    <property type="entry name" value="Aminotrans_3_PPA_site"/>
</dbReference>
<comment type="function">
    <text evidence="9">Catalyzes the transfer of the alpha-amino group from S-adenosyl-L-methionine (SAM) to 7-keto-8-aminopelargonic acid (KAPA) to form 7,8-diaminopelargonic acid (DAPA). It is the only aminotransferase known to utilize SAM as an amino donor.</text>
</comment>
<dbReference type="InterPro" id="IPR015422">
    <property type="entry name" value="PyrdxlP-dep_Trfase_small"/>
</dbReference>
<keyword evidence="9" id="KW-0963">Cytoplasm</keyword>
<feature type="binding site" evidence="9">
    <location>
        <position position="53"/>
    </location>
    <ligand>
        <name>substrate</name>
    </ligand>
</feature>
<feature type="binding site" evidence="9">
    <location>
        <position position="275"/>
    </location>
    <ligand>
        <name>substrate</name>
    </ligand>
</feature>
<dbReference type="HAMAP" id="MF_00834">
    <property type="entry name" value="BioA"/>
    <property type="match status" value="1"/>
</dbReference>
<dbReference type="GO" id="GO:0005737">
    <property type="term" value="C:cytoplasm"/>
    <property type="evidence" value="ECO:0007669"/>
    <property type="project" value="UniProtKB-SubCell"/>
</dbReference>
<dbReference type="NCBIfam" id="NF005940">
    <property type="entry name" value="PRK07986.1"/>
    <property type="match status" value="1"/>
</dbReference>
<dbReference type="InterPro" id="IPR015421">
    <property type="entry name" value="PyrdxlP-dep_Trfase_major"/>
</dbReference>
<feature type="binding site" evidence="9">
    <location>
        <position position="246"/>
    </location>
    <ligand>
        <name>pyridoxal 5'-phosphate</name>
        <dbReference type="ChEBI" id="CHEBI:597326"/>
    </ligand>
</feature>
<proteinExistence type="inferred from homology"/>
<feature type="binding site" evidence="9">
    <location>
        <begin position="309"/>
        <end position="310"/>
    </location>
    <ligand>
        <name>pyridoxal 5'-phosphate</name>
        <dbReference type="ChEBI" id="CHEBI:597326"/>
    </ligand>
</feature>
<dbReference type="PANTHER" id="PTHR42684:SF17">
    <property type="entry name" value="ADENOSYLMETHIONINE-8-AMINO-7-OXONONANOATE AMINOTRANSFERASE"/>
    <property type="match status" value="1"/>
</dbReference>
<dbReference type="FunFam" id="3.40.640.10:FF:000041">
    <property type="entry name" value="Adenosylmethionine-8-amino-7-oxononanoate aminotransferase"/>
    <property type="match status" value="1"/>
</dbReference>
<reference evidence="10" key="2">
    <citation type="submission" date="2023-01" db="EMBL/GenBank/DDBJ databases">
        <title>Gilvimarinus xylanilyticus HB14 isolated from Caulerpa lentillifera aquaculture base in Hainan, China.</title>
        <authorList>
            <person name="Zhang Y.-J."/>
        </authorList>
    </citation>
    <scope>NUCLEOTIDE SEQUENCE</scope>
    <source>
        <strain evidence="10">HB14</strain>
    </source>
</reference>
<accession>A0A9X2HY39</accession>
<name>A0A9X2HY39_9GAMM</name>
<dbReference type="PROSITE" id="PS00600">
    <property type="entry name" value="AA_TRANSFER_CLASS_3"/>
    <property type="match status" value="1"/>
</dbReference>
<dbReference type="Proteomes" id="UP001139319">
    <property type="component" value="Unassembled WGS sequence"/>
</dbReference>
<organism evidence="10 11">
    <name type="scientific">Gilvimarinus xylanilyticus</name>
    <dbReference type="NCBI Taxonomy" id="2944139"/>
    <lineage>
        <taxon>Bacteria</taxon>
        <taxon>Pseudomonadati</taxon>
        <taxon>Pseudomonadota</taxon>
        <taxon>Gammaproteobacteria</taxon>
        <taxon>Cellvibrionales</taxon>
        <taxon>Cellvibrionaceae</taxon>
        <taxon>Gilvimarinus</taxon>
    </lineage>
</organism>
<dbReference type="EC" id="2.6.1.62" evidence="9"/>
<dbReference type="CDD" id="cd00610">
    <property type="entry name" value="OAT_like"/>
    <property type="match status" value="1"/>
</dbReference>
<keyword evidence="7 9" id="KW-0663">Pyridoxal phosphate</keyword>
<comment type="similarity">
    <text evidence="9">Belongs to the class-III pyridoxal-phosphate-dependent aminotransferase family. BioA subfamily.</text>
</comment>
<dbReference type="EMBL" id="JAMFTH010000001">
    <property type="protein sequence ID" value="MCP8898651.1"/>
    <property type="molecule type" value="Genomic_DNA"/>
</dbReference>
<dbReference type="Gene3D" id="3.90.1150.10">
    <property type="entry name" value="Aspartate Aminotransferase, domain 1"/>
    <property type="match status" value="1"/>
</dbReference>
<evidence type="ECO:0000256" key="5">
    <source>
        <dbReference type="ARBA" id="ARBA00022691"/>
    </source>
</evidence>
<keyword evidence="11" id="KW-1185">Reference proteome</keyword>
<dbReference type="GO" id="GO:0004015">
    <property type="term" value="F:adenosylmethionine-8-amino-7-oxononanoate transaminase activity"/>
    <property type="evidence" value="ECO:0007669"/>
    <property type="project" value="UniProtKB-UniRule"/>
</dbReference>
<evidence type="ECO:0000256" key="2">
    <source>
        <dbReference type="ARBA" id="ARBA00005063"/>
    </source>
</evidence>
<dbReference type="RefSeq" id="WP_253967702.1">
    <property type="nucleotide sequence ID" value="NZ_JAMFTH010000001.1"/>
</dbReference>
<feature type="binding site" evidence="9">
    <location>
        <position position="392"/>
    </location>
    <ligand>
        <name>substrate</name>
    </ligand>
</feature>
<reference evidence="10" key="1">
    <citation type="submission" date="2022-05" db="EMBL/GenBank/DDBJ databases">
        <authorList>
            <person name="Sun H.-N."/>
        </authorList>
    </citation>
    <scope>NUCLEOTIDE SEQUENCE</scope>
    <source>
        <strain evidence="10">HB14</strain>
    </source>
</reference>
<comment type="cofactor">
    <cofactor evidence="1 9">
        <name>pyridoxal 5'-phosphate</name>
        <dbReference type="ChEBI" id="CHEBI:597326"/>
    </cofactor>
</comment>
<evidence type="ECO:0000313" key="11">
    <source>
        <dbReference type="Proteomes" id="UP001139319"/>
    </source>
</evidence>
<keyword evidence="5 9" id="KW-0949">S-adenosyl-L-methionine</keyword>
<comment type="subcellular location">
    <subcellularLocation>
        <location evidence="9">Cytoplasm</location>
    </subcellularLocation>
</comment>
<dbReference type="GO" id="GO:0009102">
    <property type="term" value="P:biotin biosynthetic process"/>
    <property type="evidence" value="ECO:0007669"/>
    <property type="project" value="UniProtKB-UniRule"/>
</dbReference>
<protein>
    <recommendedName>
        <fullName evidence="9">Adenosylmethionine-8-amino-7-oxononanoate aminotransferase</fullName>
        <ecNumber evidence="9">2.6.1.62</ecNumber>
    </recommendedName>
    <alternativeName>
        <fullName evidence="9">7,8-diamino-pelargonic acid aminotransferase</fullName>
        <shortName evidence="9">DAPA AT</shortName>
        <shortName evidence="9">DAPA aminotransferase</shortName>
    </alternativeName>
    <alternativeName>
        <fullName evidence="9">7,8-diaminononanoate synthase</fullName>
        <shortName evidence="9">DANS</shortName>
    </alternativeName>
    <alternativeName>
        <fullName evidence="9">Diaminopelargonic acid synthase</fullName>
    </alternativeName>
</protein>
<dbReference type="AlphaFoldDB" id="A0A9X2HY39"/>
<comment type="subunit">
    <text evidence="9">Homodimer.</text>
</comment>
<dbReference type="GO" id="GO:0030170">
    <property type="term" value="F:pyridoxal phosphate binding"/>
    <property type="evidence" value="ECO:0007669"/>
    <property type="project" value="UniProtKB-UniRule"/>
</dbReference>
<dbReference type="InterPro" id="IPR005814">
    <property type="entry name" value="Aminotrans_3"/>
</dbReference>
<evidence type="ECO:0000256" key="8">
    <source>
        <dbReference type="ARBA" id="ARBA00048449"/>
    </source>
</evidence>
<keyword evidence="3 9" id="KW-0032">Aminotransferase</keyword>
<dbReference type="NCBIfam" id="TIGR00508">
    <property type="entry name" value="bioA"/>
    <property type="match status" value="1"/>
</dbReference>
<feature type="binding site" evidence="9">
    <location>
        <position position="308"/>
    </location>
    <ligand>
        <name>substrate</name>
    </ligand>
</feature>
<comment type="pathway">
    <text evidence="2 9">Cofactor biosynthesis; biotin biosynthesis; 7,8-diaminononanoate from 8-amino-7-oxononanoate (SAM route): step 1/1.</text>
</comment>
<dbReference type="Pfam" id="PF00202">
    <property type="entry name" value="Aminotran_3"/>
    <property type="match status" value="1"/>
</dbReference>
<feature type="binding site" evidence="9">
    <location>
        <position position="146"/>
    </location>
    <ligand>
        <name>substrate</name>
    </ligand>
</feature>
<evidence type="ECO:0000256" key="9">
    <source>
        <dbReference type="HAMAP-Rule" id="MF_00834"/>
    </source>
</evidence>
<dbReference type="Gene3D" id="3.40.640.10">
    <property type="entry name" value="Type I PLP-dependent aspartate aminotransferase-like (Major domain)"/>
    <property type="match status" value="1"/>
</dbReference>
<evidence type="ECO:0000256" key="4">
    <source>
        <dbReference type="ARBA" id="ARBA00022679"/>
    </source>
</evidence>
<comment type="caution">
    <text evidence="10">The sequence shown here is derived from an EMBL/GenBank/DDBJ whole genome shotgun (WGS) entry which is preliminary data.</text>
</comment>
<dbReference type="InterPro" id="IPR015424">
    <property type="entry name" value="PyrdxlP-dep_Trfase"/>
</dbReference>
<evidence type="ECO:0000256" key="1">
    <source>
        <dbReference type="ARBA" id="ARBA00001933"/>
    </source>
</evidence>
<evidence type="ECO:0000313" key="10">
    <source>
        <dbReference type="EMBL" id="MCP8898651.1"/>
    </source>
</evidence>
<comment type="catalytic activity">
    <reaction evidence="8 9">
        <text>(8S)-8-amino-7-oxononanoate + S-adenosyl-L-methionine = S-adenosyl-4-methylsulfanyl-2-oxobutanoate + (7R,8S)-7,8-diammoniononanoate</text>
        <dbReference type="Rhea" id="RHEA:16861"/>
        <dbReference type="ChEBI" id="CHEBI:16490"/>
        <dbReference type="ChEBI" id="CHEBI:59789"/>
        <dbReference type="ChEBI" id="CHEBI:149468"/>
        <dbReference type="ChEBI" id="CHEBI:149469"/>
        <dbReference type="EC" id="2.6.1.62"/>
    </reaction>
</comment>
<sequence>MSTEQLLQQDRTHVWHPYSSLLSPTPTYPVSRAEGVRLYLHDGRTLIDGMSSWWSVLHGYNHPRLNAALARQSQAMSHVMFGGLTHEPAIELCTTLARLSPPGLDKVFLSDSGSVSVEVAMKMALQYWHSQGKPQKHRFIALKNGYHGDTFGAMSVCDPVTGMHHLFADNLMQQYFAERPTSRFGEPLAAQDLNSIEQLISQNSDVAAVILEPIVQGAGGMWMYSAEYLKAVRELCDRHDVLLIADEIATGFGRTGKLFACEHADISPDILCLGKTLTGGYMTLAATLCNAKVSDGICRGEAGVFMHGPTFMGNPLACAVANESIALLQENDWQGQIKAIEAQLTHELAPCRDLPQVEDVRVLGGIGVVQLRQAPPMEVIQPALVDQGIWVRPFGKLVYIMPPYCINKADLRSLTQGIYKVVSHLSS</sequence>